<protein>
    <submittedName>
        <fullName evidence="1">Uncharacterized protein</fullName>
    </submittedName>
</protein>
<dbReference type="Proteomes" id="UP000245125">
    <property type="component" value="Unassembled WGS sequence"/>
</dbReference>
<proteinExistence type="predicted"/>
<sequence>MVWVPVLRVIRAGWRINRALKVLYGRAGPEVVCSPVIHQRSMSRNGGYNTDDRHDDHIMMTARC</sequence>
<dbReference type="AlphaFoldDB" id="A0A2U3QEB7"/>
<gene>
    <name evidence="1" type="ORF">NBG4_1070009</name>
</gene>
<dbReference type="EMBL" id="OUUY01000010">
    <property type="protein sequence ID" value="SPP99685.1"/>
    <property type="molecule type" value="Genomic_DNA"/>
</dbReference>
<keyword evidence="2" id="KW-1185">Reference proteome</keyword>
<name>A0A2U3QEB7_9BACT</name>
<evidence type="ECO:0000313" key="1">
    <source>
        <dbReference type="EMBL" id="SPP99685.1"/>
    </source>
</evidence>
<reference evidence="2" key="1">
    <citation type="submission" date="2018-03" db="EMBL/GenBank/DDBJ databases">
        <authorList>
            <person name="Zecchin S."/>
        </authorList>
    </citation>
    <scope>NUCLEOTIDE SEQUENCE [LARGE SCALE GENOMIC DNA]</scope>
</reference>
<accession>A0A2U3QEB7</accession>
<evidence type="ECO:0000313" key="2">
    <source>
        <dbReference type="Proteomes" id="UP000245125"/>
    </source>
</evidence>
<organism evidence="1 2">
    <name type="scientific">Candidatus Sulfobium mesophilum</name>
    <dbReference type="NCBI Taxonomy" id="2016548"/>
    <lineage>
        <taxon>Bacteria</taxon>
        <taxon>Pseudomonadati</taxon>
        <taxon>Nitrospirota</taxon>
        <taxon>Nitrospiria</taxon>
        <taxon>Nitrospirales</taxon>
        <taxon>Nitrospiraceae</taxon>
        <taxon>Candidatus Sulfobium</taxon>
    </lineage>
</organism>